<feature type="binding site" evidence="8">
    <location>
        <position position="39"/>
    </location>
    <ligand>
        <name>FMN</name>
        <dbReference type="ChEBI" id="CHEBI:58210"/>
        <note>ligand shared between dimeric partners</note>
    </ligand>
</feature>
<evidence type="ECO:0000256" key="1">
    <source>
        <dbReference type="ARBA" id="ARBA00007118"/>
    </source>
</evidence>
<dbReference type="PIRSF" id="PIRSF000232">
    <property type="entry name" value="YdjA"/>
    <property type="match status" value="1"/>
</dbReference>
<dbReference type="InterPro" id="IPR026021">
    <property type="entry name" value="YdjA-like"/>
</dbReference>
<dbReference type="OrthoDB" id="9804207at2"/>
<keyword evidence="11" id="KW-1185">Reference proteome</keyword>
<evidence type="ECO:0000313" key="10">
    <source>
        <dbReference type="EMBL" id="PSL50805.1"/>
    </source>
</evidence>
<dbReference type="Proteomes" id="UP000242310">
    <property type="component" value="Unassembled WGS sequence"/>
</dbReference>
<keyword evidence="4 7" id="KW-0521">NADP</keyword>
<dbReference type="InterPro" id="IPR000415">
    <property type="entry name" value="Nitroreductase-like"/>
</dbReference>
<sequence>MELTEGLKTRRTIHKFKDEDIDPAVIERAIECAVLAPNHKMTEPWHFHVVQGEAKEQLSRRRGELKSAAQGGPDTEKGAKVYEKAYHGMADVPFVVAVSTKTSIEDPVLDQEDRAATACAVQNFMLSAWSEGVGCFWGSGPLLKDEVTKNTLGLGADEEVIAMLFIGVPEVIPSVKERSFTNAVTWH</sequence>
<dbReference type="CDD" id="cd02135">
    <property type="entry name" value="YdjA-like"/>
    <property type="match status" value="1"/>
</dbReference>
<name>A0A2P8HXB8_9BACI</name>
<accession>A0A2P8HXB8</accession>
<dbReference type="RefSeq" id="WP_106587531.1">
    <property type="nucleotide sequence ID" value="NZ_PYAV01000002.1"/>
</dbReference>
<proteinExistence type="inferred from homology"/>
<reference evidence="10 11" key="1">
    <citation type="submission" date="2018-03" db="EMBL/GenBank/DDBJ databases">
        <title>Genomic Encyclopedia of Type Strains, Phase III (KMG-III): the genomes of soil and plant-associated and newly described type strains.</title>
        <authorList>
            <person name="Whitman W."/>
        </authorList>
    </citation>
    <scope>NUCLEOTIDE SEQUENCE [LARGE SCALE GENOMIC DNA]</scope>
    <source>
        <strain evidence="10 11">CGMCC 1.07653</strain>
    </source>
</reference>
<feature type="binding site" description="in other chain" evidence="8">
    <location>
        <begin position="137"/>
        <end position="139"/>
    </location>
    <ligand>
        <name>FMN</name>
        <dbReference type="ChEBI" id="CHEBI:58210"/>
        <note>ligand shared between dimeric partners</note>
    </ligand>
</feature>
<evidence type="ECO:0000313" key="11">
    <source>
        <dbReference type="Proteomes" id="UP000242310"/>
    </source>
</evidence>
<keyword evidence="6 7" id="KW-0520">NAD</keyword>
<comment type="similarity">
    <text evidence="1 7">Belongs to the nitroreductase family.</text>
</comment>
<comment type="cofactor">
    <cofactor evidence="8">
        <name>FMN</name>
        <dbReference type="ChEBI" id="CHEBI:58210"/>
    </cofactor>
    <text evidence="8">Binds 1 FMN per subunit.</text>
</comment>
<dbReference type="AlphaFoldDB" id="A0A2P8HXB8"/>
<protein>
    <recommendedName>
        <fullName evidence="7">Putative NAD(P)H nitroreductase</fullName>
        <ecNumber evidence="7">1.-.-.-</ecNumber>
    </recommendedName>
</protein>
<dbReference type="PANTHER" id="PTHR43821">
    <property type="entry name" value="NAD(P)H NITROREDUCTASE YDJA-RELATED"/>
    <property type="match status" value="1"/>
</dbReference>
<evidence type="ECO:0000256" key="7">
    <source>
        <dbReference type="PIRNR" id="PIRNR000232"/>
    </source>
</evidence>
<dbReference type="InterPro" id="IPR052530">
    <property type="entry name" value="NAD(P)H_nitroreductase"/>
</dbReference>
<comment type="caution">
    <text evidence="10">The sequence shown here is derived from an EMBL/GenBank/DDBJ whole genome shotgun (WGS) entry which is preliminary data.</text>
</comment>
<feature type="binding site" description="in other chain" evidence="8">
    <location>
        <begin position="10"/>
        <end position="12"/>
    </location>
    <ligand>
        <name>FMN</name>
        <dbReference type="ChEBI" id="CHEBI:58210"/>
        <note>ligand shared between dimeric partners</note>
    </ligand>
</feature>
<keyword evidence="5 7" id="KW-0560">Oxidoreductase</keyword>
<keyword evidence="2 7" id="KW-0285">Flavoprotein</keyword>
<dbReference type="EC" id="1.-.-.-" evidence="7"/>
<gene>
    <name evidence="10" type="ORF">B0H94_10281</name>
</gene>
<evidence type="ECO:0000256" key="2">
    <source>
        <dbReference type="ARBA" id="ARBA00022630"/>
    </source>
</evidence>
<dbReference type="PANTHER" id="PTHR43821:SF1">
    <property type="entry name" value="NAD(P)H NITROREDUCTASE YDJA-RELATED"/>
    <property type="match status" value="1"/>
</dbReference>
<dbReference type="InterPro" id="IPR029479">
    <property type="entry name" value="Nitroreductase"/>
</dbReference>
<evidence type="ECO:0000256" key="6">
    <source>
        <dbReference type="ARBA" id="ARBA00023027"/>
    </source>
</evidence>
<feature type="domain" description="Nitroreductase" evidence="9">
    <location>
        <begin position="7"/>
        <end position="167"/>
    </location>
</feature>
<evidence type="ECO:0000256" key="5">
    <source>
        <dbReference type="ARBA" id="ARBA00023002"/>
    </source>
</evidence>
<dbReference type="GO" id="GO:0016491">
    <property type="term" value="F:oxidoreductase activity"/>
    <property type="evidence" value="ECO:0007669"/>
    <property type="project" value="UniProtKB-UniRule"/>
</dbReference>
<evidence type="ECO:0000256" key="3">
    <source>
        <dbReference type="ARBA" id="ARBA00022643"/>
    </source>
</evidence>
<dbReference type="SUPFAM" id="SSF55469">
    <property type="entry name" value="FMN-dependent nitroreductase-like"/>
    <property type="match status" value="1"/>
</dbReference>
<keyword evidence="3 7" id="KW-0288">FMN</keyword>
<evidence type="ECO:0000259" key="9">
    <source>
        <dbReference type="Pfam" id="PF00881"/>
    </source>
</evidence>
<dbReference type="Pfam" id="PF00881">
    <property type="entry name" value="Nitroreductase"/>
    <property type="match status" value="1"/>
</dbReference>
<dbReference type="EMBL" id="PYAV01000002">
    <property type="protein sequence ID" value="PSL50805.1"/>
    <property type="molecule type" value="Genomic_DNA"/>
</dbReference>
<dbReference type="Gene3D" id="3.40.109.10">
    <property type="entry name" value="NADH Oxidase"/>
    <property type="match status" value="1"/>
</dbReference>
<evidence type="ECO:0000256" key="8">
    <source>
        <dbReference type="PIRSR" id="PIRSR000232-1"/>
    </source>
</evidence>
<organism evidence="10 11">
    <name type="scientific">Salsuginibacillus halophilus</name>
    <dbReference type="NCBI Taxonomy" id="517424"/>
    <lineage>
        <taxon>Bacteria</taxon>
        <taxon>Bacillati</taxon>
        <taxon>Bacillota</taxon>
        <taxon>Bacilli</taxon>
        <taxon>Bacillales</taxon>
        <taxon>Bacillaceae</taxon>
        <taxon>Salsuginibacillus</taxon>
    </lineage>
</organism>
<evidence type="ECO:0000256" key="4">
    <source>
        <dbReference type="ARBA" id="ARBA00022857"/>
    </source>
</evidence>